<dbReference type="EMBL" id="SSNZ01000002">
    <property type="protein sequence ID" value="THF51276.1"/>
    <property type="molecule type" value="Genomic_DNA"/>
</dbReference>
<dbReference type="RefSeq" id="WP_136402262.1">
    <property type="nucleotide sequence ID" value="NZ_SSNZ01000002.1"/>
</dbReference>
<dbReference type="AlphaFoldDB" id="A0A4S3ZZ67"/>
<organism evidence="1 2">
    <name type="scientific">Flavobacterium supellecticarium</name>
    <dbReference type="NCBI Taxonomy" id="2565924"/>
    <lineage>
        <taxon>Bacteria</taxon>
        <taxon>Pseudomonadati</taxon>
        <taxon>Bacteroidota</taxon>
        <taxon>Flavobacteriia</taxon>
        <taxon>Flavobacteriales</taxon>
        <taxon>Flavobacteriaceae</taxon>
        <taxon>Flavobacterium</taxon>
    </lineage>
</organism>
<evidence type="ECO:0000313" key="2">
    <source>
        <dbReference type="Proteomes" id="UP000307507"/>
    </source>
</evidence>
<dbReference type="Proteomes" id="UP000307507">
    <property type="component" value="Unassembled WGS sequence"/>
</dbReference>
<accession>A0A4S3ZZ67</accession>
<dbReference type="OrthoDB" id="1340645at2"/>
<reference evidence="1 2" key="1">
    <citation type="submission" date="2019-04" db="EMBL/GenBank/DDBJ databases">
        <title>Flavobacterium sp. nov. isolated from construction timber.</title>
        <authorList>
            <person name="Lin S.-Y."/>
            <person name="Chang C.-T."/>
            <person name="Young C.-C."/>
        </authorList>
    </citation>
    <scope>NUCLEOTIDE SEQUENCE [LARGE SCALE GENOMIC DNA]</scope>
    <source>
        <strain evidence="1 2">CC-CTC003</strain>
    </source>
</reference>
<name>A0A4S3ZZ67_9FLAO</name>
<gene>
    <name evidence="1" type="ORF">E6C50_05770</name>
</gene>
<proteinExistence type="predicted"/>
<evidence type="ECO:0000313" key="1">
    <source>
        <dbReference type="EMBL" id="THF51276.1"/>
    </source>
</evidence>
<protein>
    <recommendedName>
        <fullName evidence="3">Lipoprotein</fullName>
    </recommendedName>
</protein>
<keyword evidence="2" id="KW-1185">Reference proteome</keyword>
<dbReference type="PROSITE" id="PS51257">
    <property type="entry name" value="PROKAR_LIPOPROTEIN"/>
    <property type="match status" value="1"/>
</dbReference>
<sequence>MKYFYAGIVLSTLFGCEPERKNYDLRMLPREWVRLTKTAKGLVVYNTCDSGNLLLTITHTGENSEIFLHGQQEDQEYQVLNTYQSGDTIVAVTKWKNGKDLQDFKFLPAEKEKHLGRWITTFPSGMTSDNIFVTTEKQNHYPKVDQPCRECWGDECD</sequence>
<evidence type="ECO:0008006" key="3">
    <source>
        <dbReference type="Google" id="ProtNLM"/>
    </source>
</evidence>
<comment type="caution">
    <text evidence="1">The sequence shown here is derived from an EMBL/GenBank/DDBJ whole genome shotgun (WGS) entry which is preliminary data.</text>
</comment>